<name>A0A147B8D4_9ACAR</name>
<organism evidence="2">
    <name type="scientific">Alectorobius mimon</name>
    <dbReference type="NCBI Taxonomy" id="360319"/>
    <lineage>
        <taxon>Eukaryota</taxon>
        <taxon>Metazoa</taxon>
        <taxon>Ecdysozoa</taxon>
        <taxon>Arthropoda</taxon>
        <taxon>Chelicerata</taxon>
        <taxon>Arachnida</taxon>
        <taxon>Acari</taxon>
        <taxon>Parasitiformes</taxon>
        <taxon>Ixodida</taxon>
        <taxon>Ixodoidea</taxon>
        <taxon>Argasidae</taxon>
        <taxon>Ornithodorinae</taxon>
        <taxon>Alectorobius</taxon>
    </lineage>
</organism>
<feature type="non-terminal residue" evidence="2">
    <location>
        <position position="1"/>
    </location>
</feature>
<proteinExistence type="predicted"/>
<accession>A0A147B8D4</accession>
<feature type="region of interest" description="Disordered" evidence="1">
    <location>
        <begin position="44"/>
        <end position="67"/>
    </location>
</feature>
<dbReference type="AlphaFoldDB" id="A0A147B8D4"/>
<feature type="compositionally biased region" description="Basic and acidic residues" evidence="1">
    <location>
        <begin position="44"/>
        <end position="61"/>
    </location>
</feature>
<reference evidence="2" key="1">
    <citation type="submission" date="2016-03" db="EMBL/GenBank/DDBJ databases">
        <title>Gut transcriptome analysis on engorged females of Ornithodoros mimon (Acari: Argasidae) and phylogenetic inferences of soft ticks.</title>
        <authorList>
            <person name="Landulfo G.A."/>
            <person name="Giovanni D."/>
            <person name="Carvalho E."/>
            <person name="Junqueira-de-Azevedo I."/>
            <person name="Patane J."/>
            <person name="Mendoca R."/>
            <person name="Barros-Battesti D."/>
        </authorList>
    </citation>
    <scope>NUCLEOTIDE SEQUENCE</scope>
    <source>
        <strain evidence="2">Females</strain>
        <tissue evidence="2">Gut</tissue>
    </source>
</reference>
<protein>
    <submittedName>
        <fullName evidence="2">Mucin core</fullName>
    </submittedName>
</protein>
<sequence>EKKSLLSTSISTFSFHSRYARHRRLERVVVTFCTSLVELKSYESDGHDAQREDDAPKEAQRVKVPLG</sequence>
<dbReference type="EMBL" id="GEIB01001043">
    <property type="protein sequence ID" value="JAR87031.1"/>
    <property type="molecule type" value="Transcribed_RNA"/>
</dbReference>
<evidence type="ECO:0000313" key="2">
    <source>
        <dbReference type="EMBL" id="JAR87031.1"/>
    </source>
</evidence>
<evidence type="ECO:0000256" key="1">
    <source>
        <dbReference type="SAM" id="MobiDB-lite"/>
    </source>
</evidence>